<dbReference type="PANTHER" id="PTHR30086:SF19">
    <property type="entry name" value="THREONINE EFFLUX PROTEIN"/>
    <property type="match status" value="1"/>
</dbReference>
<dbReference type="AlphaFoldDB" id="A0A6M3ZQE5"/>
<dbReference type="GO" id="GO:0005886">
    <property type="term" value="C:plasma membrane"/>
    <property type="evidence" value="ECO:0007669"/>
    <property type="project" value="UniProtKB-SubCell"/>
</dbReference>
<feature type="transmembrane region" description="Helical" evidence="6">
    <location>
        <begin position="112"/>
        <end position="141"/>
    </location>
</feature>
<protein>
    <submittedName>
        <fullName evidence="7">Threonine transporter</fullName>
    </submittedName>
</protein>
<keyword evidence="2" id="KW-1003">Cell membrane</keyword>
<evidence type="ECO:0000256" key="5">
    <source>
        <dbReference type="ARBA" id="ARBA00023136"/>
    </source>
</evidence>
<keyword evidence="4 6" id="KW-1133">Transmembrane helix</keyword>
<dbReference type="EMBL" id="CP008956">
    <property type="protein sequence ID" value="QJP99671.1"/>
    <property type="molecule type" value="Genomic_DNA"/>
</dbReference>
<keyword evidence="3 6" id="KW-0812">Transmembrane</keyword>
<proteinExistence type="predicted"/>
<dbReference type="PANTHER" id="PTHR30086">
    <property type="entry name" value="ARGININE EXPORTER PROTEIN ARGO"/>
    <property type="match status" value="1"/>
</dbReference>
<feature type="transmembrane region" description="Helical" evidence="6">
    <location>
        <begin position="74"/>
        <end position="92"/>
    </location>
</feature>
<accession>A0A6M3ZQE5</accession>
<evidence type="ECO:0000256" key="4">
    <source>
        <dbReference type="ARBA" id="ARBA00022989"/>
    </source>
</evidence>
<organism evidence="7 8">
    <name type="scientific">Herbaspirillum rubrisubalbicans Os34</name>
    <dbReference type="NCBI Taxonomy" id="1235827"/>
    <lineage>
        <taxon>Bacteria</taxon>
        <taxon>Pseudomonadati</taxon>
        <taxon>Pseudomonadota</taxon>
        <taxon>Betaproteobacteria</taxon>
        <taxon>Burkholderiales</taxon>
        <taxon>Oxalobacteraceae</taxon>
        <taxon>Herbaspirillum</taxon>
    </lineage>
</organism>
<dbReference type="GO" id="GO:0015171">
    <property type="term" value="F:amino acid transmembrane transporter activity"/>
    <property type="evidence" value="ECO:0007669"/>
    <property type="project" value="TreeGrafter"/>
</dbReference>
<dbReference type="RefSeq" id="WP_017453863.1">
    <property type="nucleotide sequence ID" value="NZ_CP008956.1"/>
</dbReference>
<dbReference type="Proteomes" id="UP000501648">
    <property type="component" value="Chromosome"/>
</dbReference>
<evidence type="ECO:0000256" key="1">
    <source>
        <dbReference type="ARBA" id="ARBA00004651"/>
    </source>
</evidence>
<keyword evidence="5 6" id="KW-0472">Membrane</keyword>
<reference evidence="7 8" key="1">
    <citation type="journal article" date="2012" name="J. Bacteriol.">
        <title>Genome sequence of the pathogenic Herbaspirillum seropedicae strain Os34, isolated from rice roots.</title>
        <authorList>
            <person name="Ye W."/>
            <person name="Ye S."/>
            <person name="Liu J."/>
            <person name="Chang S."/>
            <person name="Chen M."/>
            <person name="Zhu B."/>
            <person name="Guo L."/>
            <person name="An Q."/>
        </authorList>
    </citation>
    <scope>NUCLEOTIDE SEQUENCE [LARGE SCALE GENOMIC DNA]</scope>
    <source>
        <strain evidence="7 8">Os34</strain>
    </source>
</reference>
<evidence type="ECO:0000313" key="7">
    <source>
        <dbReference type="EMBL" id="QJP99671.1"/>
    </source>
</evidence>
<dbReference type="Pfam" id="PF01810">
    <property type="entry name" value="LysE"/>
    <property type="match status" value="1"/>
</dbReference>
<evidence type="ECO:0000256" key="3">
    <source>
        <dbReference type="ARBA" id="ARBA00022692"/>
    </source>
</evidence>
<comment type="subcellular location">
    <subcellularLocation>
        <location evidence="1">Cell membrane</location>
        <topology evidence="1">Multi-pass membrane protein</topology>
    </subcellularLocation>
</comment>
<feature type="transmembrane region" description="Helical" evidence="6">
    <location>
        <begin position="42"/>
        <end position="62"/>
    </location>
</feature>
<evidence type="ECO:0000313" key="8">
    <source>
        <dbReference type="Proteomes" id="UP000501648"/>
    </source>
</evidence>
<evidence type="ECO:0000256" key="2">
    <source>
        <dbReference type="ARBA" id="ARBA00022475"/>
    </source>
</evidence>
<sequence length="211" mass="21907">MQHLPALIGIATALAAGAASPGPSFVMVARTSASMGRFNGLLAALGMGLGGLIFATASLLGLHGLLLAVPSLYLLLKVGGGLYLAYLGWRIWRGARTPLVAEMDLPGASATISARFLFLGLVTQLSNPKTAIVYASVFAAFLPSDSSVGLKVIIALLVFLIEASWYALVALVLSSPKASNVYLRGKAWFDRAAGGVMIALGIKLLTSYEGR</sequence>
<gene>
    <name evidence="7" type="ORF">C798_05350</name>
</gene>
<evidence type="ECO:0000256" key="6">
    <source>
        <dbReference type="SAM" id="Phobius"/>
    </source>
</evidence>
<dbReference type="InterPro" id="IPR001123">
    <property type="entry name" value="LeuE-type"/>
</dbReference>
<feature type="transmembrane region" description="Helical" evidence="6">
    <location>
        <begin position="148"/>
        <end position="168"/>
    </location>
</feature>
<name>A0A6M3ZQE5_9BURK</name>